<proteinExistence type="predicted"/>
<feature type="region of interest" description="Disordered" evidence="1">
    <location>
        <begin position="1"/>
        <end position="149"/>
    </location>
</feature>
<dbReference type="Proteomes" id="UP001500784">
    <property type="component" value="Unassembled WGS sequence"/>
</dbReference>
<feature type="region of interest" description="Disordered" evidence="1">
    <location>
        <begin position="264"/>
        <end position="285"/>
    </location>
</feature>
<evidence type="ECO:0000259" key="2">
    <source>
        <dbReference type="Pfam" id="PF13614"/>
    </source>
</evidence>
<protein>
    <recommendedName>
        <fullName evidence="2">AAA domain-containing protein</fullName>
    </recommendedName>
</protein>
<dbReference type="PANTHER" id="PTHR43384">
    <property type="entry name" value="SEPTUM SITE-DETERMINING PROTEIN MIND HOMOLOG, CHLOROPLASTIC-RELATED"/>
    <property type="match status" value="1"/>
</dbReference>
<comment type="caution">
    <text evidence="3">The sequence shown here is derived from an EMBL/GenBank/DDBJ whole genome shotgun (WGS) entry which is preliminary data.</text>
</comment>
<keyword evidence="4" id="KW-1185">Reference proteome</keyword>
<dbReference type="InterPro" id="IPR050625">
    <property type="entry name" value="ParA/MinD_ATPase"/>
</dbReference>
<accession>A0ABN2P3F1</accession>
<feature type="compositionally biased region" description="Acidic residues" evidence="1">
    <location>
        <begin position="180"/>
        <end position="196"/>
    </location>
</feature>
<evidence type="ECO:0000313" key="4">
    <source>
        <dbReference type="Proteomes" id="UP001500784"/>
    </source>
</evidence>
<sequence length="608" mass="64067">MTENNPAADEQALPTRRARRAAQNRAVPGTAGGAERRASQGREARDSDSAGQGAGAQDETLPSRRRARAELRSWGIGPAAEPAGAQDGGDVHTSAASPGVLLEDSYPDGRNGGSGGGNEGREPDAVSAADEAAVTPEAEPVTEAGPVIGYEPLVEAEPLYQAEPVPAPEPVHEAGAAFEDVPEPEPAADPDPDPEAEVGAQPAPESPGIFRAEPAPEQAFPPEPEPEPAYEPGIGTGGQPLAVVLPELPVAPPAGAQQEIEIQDSESTEAAAGHPAGLPLEPAQMPGDLRERTRAAVRGEPNDVRRATFLDTQTARIPAARGFRGFLASLGIRIAPSARELEERRDTRIVSQHWPGPRTISVVNGKGGANKTPTTVMLAAIFARNGGGPVLAWDNNETRGTLGWRTEQAQHDATVMDLLPETGLLLSPAAQSAMLAKFVHHQTDDKYDVLRSNPNVLASEQKVTRADFDALHSVASKYFRLNVVDSGNDESAERWLRMIDHTDQLVIATTTVEEHAEAGALLLEALQERGGKYAELARGAVVIVSQADRNGTEAQARRVAEAFKVLARAAVTIPYDPALVKGQIRYASLRPATQRAWLRAAAAVAGGL</sequence>
<dbReference type="Pfam" id="PF13614">
    <property type="entry name" value="AAA_31"/>
    <property type="match status" value="1"/>
</dbReference>
<gene>
    <name evidence="3" type="ORF">GCM10009688_15560</name>
</gene>
<feature type="compositionally biased region" description="Basic and acidic residues" evidence="1">
    <location>
        <begin position="34"/>
        <end position="48"/>
    </location>
</feature>
<dbReference type="InterPro" id="IPR025669">
    <property type="entry name" value="AAA_dom"/>
</dbReference>
<evidence type="ECO:0000256" key="1">
    <source>
        <dbReference type="SAM" id="MobiDB-lite"/>
    </source>
</evidence>
<reference evidence="3 4" key="1">
    <citation type="journal article" date="2019" name="Int. J. Syst. Evol. Microbiol.">
        <title>The Global Catalogue of Microorganisms (GCM) 10K type strain sequencing project: providing services to taxonomists for standard genome sequencing and annotation.</title>
        <authorList>
            <consortium name="The Broad Institute Genomics Platform"/>
            <consortium name="The Broad Institute Genome Sequencing Center for Infectious Disease"/>
            <person name="Wu L."/>
            <person name="Ma J."/>
        </authorList>
    </citation>
    <scope>NUCLEOTIDE SEQUENCE [LARGE SCALE GENOMIC DNA]</scope>
    <source>
        <strain evidence="3 4">JCM 13316</strain>
    </source>
</reference>
<feature type="compositionally biased region" description="Pro residues" evidence="1">
    <location>
        <begin position="219"/>
        <end position="228"/>
    </location>
</feature>
<evidence type="ECO:0000313" key="3">
    <source>
        <dbReference type="EMBL" id="GAA1911496.1"/>
    </source>
</evidence>
<organism evidence="3 4">
    <name type="scientific">Arthrobacter gandavensis</name>
    <dbReference type="NCBI Taxonomy" id="169960"/>
    <lineage>
        <taxon>Bacteria</taxon>
        <taxon>Bacillati</taxon>
        <taxon>Actinomycetota</taxon>
        <taxon>Actinomycetes</taxon>
        <taxon>Micrococcales</taxon>
        <taxon>Micrococcaceae</taxon>
        <taxon>Arthrobacter</taxon>
    </lineage>
</organism>
<dbReference type="Gene3D" id="3.40.50.300">
    <property type="entry name" value="P-loop containing nucleotide triphosphate hydrolases"/>
    <property type="match status" value="1"/>
</dbReference>
<feature type="domain" description="AAA" evidence="2">
    <location>
        <begin position="358"/>
        <end position="465"/>
    </location>
</feature>
<dbReference type="InterPro" id="IPR027417">
    <property type="entry name" value="P-loop_NTPase"/>
</dbReference>
<dbReference type="SUPFAM" id="SSF52540">
    <property type="entry name" value="P-loop containing nucleoside triphosphate hydrolases"/>
    <property type="match status" value="1"/>
</dbReference>
<dbReference type="PANTHER" id="PTHR43384:SF14">
    <property type="entry name" value="ESX-1 SECRETION-ASSOCIATED PROTEIN ESPI"/>
    <property type="match status" value="1"/>
</dbReference>
<name>A0ABN2P3F1_9MICC</name>
<dbReference type="RefSeq" id="WP_211372340.1">
    <property type="nucleotide sequence ID" value="NZ_BAAALV010000002.1"/>
</dbReference>
<feature type="region of interest" description="Disordered" evidence="1">
    <location>
        <begin position="173"/>
        <end position="228"/>
    </location>
</feature>
<dbReference type="EMBL" id="BAAALV010000002">
    <property type="protein sequence ID" value="GAA1911496.1"/>
    <property type="molecule type" value="Genomic_DNA"/>
</dbReference>